<evidence type="ECO:0000313" key="3">
    <source>
        <dbReference type="Proteomes" id="UP000655225"/>
    </source>
</evidence>
<protein>
    <recommendedName>
        <fullName evidence="1">COG4 transport protein middle alpha-helical bundle domain-containing protein</fullName>
    </recommendedName>
</protein>
<dbReference type="PANTHER" id="PTHR24016:SF0">
    <property type="entry name" value="CONSERVED OLIGOMERIC GOLGI COMPLEX SUBUNIT 4"/>
    <property type="match status" value="1"/>
</dbReference>
<sequence>MEQNPGDHNQVKFTRCLTNFFKDVVLAVEENNEILRSLCGEDGIVHAICELQEECDSQGSLILKKYMNYRKFARLALEINSYSKNLLSVGAVEGPEPREIELYLEEILSLMQLGEDCTEFMVSKVRGLSSVDPDLGPRATKAFRSGNFSRVVQDVTGFYVILEEARARQPHHFHGGRCEALQHKMREANQWAKLFPGGVGVQKTETEFATALNNVGVSSEYVLILQQEIEEQCVEVFTAPADREKVKSCLSELMLDSVATIGYDLSEAKYADNEVSDPWVQKLLHTVDSNAAWFQPAMTTNNYNSFADLVIYFIVKKLEVVMMQKRFSQLGGWGCSSTGMQGH</sequence>
<accession>A0A835DQF1</accession>
<dbReference type="SMART" id="SM00762">
    <property type="entry name" value="Cog4"/>
    <property type="match status" value="1"/>
</dbReference>
<feature type="domain" description="COG4 transport protein middle alpha-helical bundle" evidence="1">
    <location>
        <begin position="1"/>
        <end position="230"/>
    </location>
</feature>
<dbReference type="InterPro" id="IPR013167">
    <property type="entry name" value="COG4_M"/>
</dbReference>
<dbReference type="InterPro" id="IPR048682">
    <property type="entry name" value="COG4"/>
</dbReference>
<dbReference type="OrthoDB" id="47059at2759"/>
<organism evidence="2 3">
    <name type="scientific">Tetracentron sinense</name>
    <name type="common">Spur-leaf</name>
    <dbReference type="NCBI Taxonomy" id="13715"/>
    <lineage>
        <taxon>Eukaryota</taxon>
        <taxon>Viridiplantae</taxon>
        <taxon>Streptophyta</taxon>
        <taxon>Embryophyta</taxon>
        <taxon>Tracheophyta</taxon>
        <taxon>Spermatophyta</taxon>
        <taxon>Magnoliopsida</taxon>
        <taxon>Trochodendrales</taxon>
        <taxon>Trochodendraceae</taxon>
        <taxon>Tetracentron</taxon>
    </lineage>
</organism>
<dbReference type="EMBL" id="JABCRI010000001">
    <property type="protein sequence ID" value="KAF8412051.1"/>
    <property type="molecule type" value="Genomic_DNA"/>
</dbReference>
<evidence type="ECO:0000313" key="2">
    <source>
        <dbReference type="EMBL" id="KAF8412051.1"/>
    </source>
</evidence>
<dbReference type="PANTHER" id="PTHR24016">
    <property type="entry name" value="CONSERVED OLIGOMERIC GOLGI COMPLEX SUBUNIT 4"/>
    <property type="match status" value="1"/>
</dbReference>
<dbReference type="Pfam" id="PF20662">
    <property type="entry name" value="COG4_C"/>
    <property type="match status" value="1"/>
</dbReference>
<reference evidence="2 3" key="1">
    <citation type="submission" date="2020-04" db="EMBL/GenBank/DDBJ databases">
        <title>Plant Genome Project.</title>
        <authorList>
            <person name="Zhang R.-G."/>
        </authorList>
    </citation>
    <scope>NUCLEOTIDE SEQUENCE [LARGE SCALE GENOMIC DNA]</scope>
    <source>
        <strain evidence="2">YNK0</strain>
        <tissue evidence="2">Leaf</tissue>
    </source>
</reference>
<dbReference type="AlphaFoldDB" id="A0A835DQF1"/>
<dbReference type="Proteomes" id="UP000655225">
    <property type="component" value="Unassembled WGS sequence"/>
</dbReference>
<evidence type="ECO:0000259" key="1">
    <source>
        <dbReference type="SMART" id="SM00762"/>
    </source>
</evidence>
<dbReference type="Pfam" id="PF08318">
    <property type="entry name" value="COG4_m"/>
    <property type="match status" value="1"/>
</dbReference>
<keyword evidence="3" id="KW-1185">Reference proteome</keyword>
<dbReference type="Gene3D" id="1.20.58.1970">
    <property type="match status" value="1"/>
</dbReference>
<gene>
    <name evidence="2" type="ORF">HHK36_000004</name>
</gene>
<dbReference type="InterPro" id="IPR048684">
    <property type="entry name" value="COG4_C"/>
</dbReference>
<comment type="caution">
    <text evidence="2">The sequence shown here is derived from an EMBL/GenBank/DDBJ whole genome shotgun (WGS) entry which is preliminary data.</text>
</comment>
<name>A0A835DQF1_TETSI</name>
<proteinExistence type="predicted"/>